<evidence type="ECO:0000313" key="2">
    <source>
        <dbReference type="EMBL" id="OAP55406.1"/>
    </source>
</evidence>
<dbReference type="OrthoDB" id="2013972at2759"/>
<evidence type="ECO:0000259" key="1">
    <source>
        <dbReference type="Pfam" id="PF13649"/>
    </source>
</evidence>
<dbReference type="Gene3D" id="3.40.50.150">
    <property type="entry name" value="Vaccinia Virus protein VP39"/>
    <property type="match status" value="1"/>
</dbReference>
<dbReference type="GeneID" id="30014547"/>
<comment type="caution">
    <text evidence="2">The sequence shown here is derived from an EMBL/GenBank/DDBJ whole genome shotgun (WGS) entry which is preliminary data.</text>
</comment>
<dbReference type="CDD" id="cd02440">
    <property type="entry name" value="AdoMet_MTases"/>
    <property type="match status" value="1"/>
</dbReference>
<evidence type="ECO:0000313" key="3">
    <source>
        <dbReference type="Proteomes" id="UP000078343"/>
    </source>
</evidence>
<gene>
    <name evidence="2" type="ORF">AYL99_10379</name>
</gene>
<protein>
    <recommendedName>
        <fullName evidence="1">Methyltransferase domain-containing protein</fullName>
    </recommendedName>
</protein>
<accession>A0A178Z7H7</accession>
<dbReference type="AlphaFoldDB" id="A0A178Z7H7"/>
<dbReference type="InterPro" id="IPR041698">
    <property type="entry name" value="Methyltransf_25"/>
</dbReference>
<dbReference type="InterPro" id="IPR029063">
    <property type="entry name" value="SAM-dependent_MTases_sf"/>
</dbReference>
<dbReference type="Proteomes" id="UP000078343">
    <property type="component" value="Unassembled WGS sequence"/>
</dbReference>
<proteinExistence type="predicted"/>
<dbReference type="EMBL" id="LVYI01000011">
    <property type="protein sequence ID" value="OAP55406.1"/>
    <property type="molecule type" value="Genomic_DNA"/>
</dbReference>
<feature type="domain" description="Methyltransferase" evidence="1">
    <location>
        <begin position="54"/>
        <end position="154"/>
    </location>
</feature>
<name>A0A178Z7H7_9EURO</name>
<dbReference type="RefSeq" id="XP_018688773.1">
    <property type="nucleotide sequence ID" value="XM_018841885.1"/>
</dbReference>
<reference evidence="2 3" key="1">
    <citation type="submission" date="2016-04" db="EMBL/GenBank/DDBJ databases">
        <title>Draft genome of Fonsecaea erecta CBS 125763.</title>
        <authorList>
            <person name="Weiss V.A."/>
            <person name="Vicente V.A."/>
            <person name="Raittz R.T."/>
            <person name="Moreno L.F."/>
            <person name="De Souza E.M."/>
            <person name="Pedrosa F.O."/>
            <person name="Steffens M.B."/>
            <person name="Faoro H."/>
            <person name="Tadra-Sfeir M.Z."/>
            <person name="Najafzadeh M.J."/>
            <person name="Felipe M.S."/>
            <person name="Teixeira M."/>
            <person name="Sun J."/>
            <person name="Xi L."/>
            <person name="Gomes R."/>
            <person name="De Azevedo C.M."/>
            <person name="Salgado C.G."/>
            <person name="Da Silva M.B."/>
            <person name="Nascimento M.F."/>
            <person name="Queiroz-Telles F."/>
            <person name="Attili D.S."/>
            <person name="Gorbushina A."/>
        </authorList>
    </citation>
    <scope>NUCLEOTIDE SEQUENCE [LARGE SCALE GENOMIC DNA]</scope>
    <source>
        <strain evidence="2 3">CBS 125763</strain>
    </source>
</reference>
<keyword evidence="3" id="KW-1185">Reference proteome</keyword>
<organism evidence="2 3">
    <name type="scientific">Fonsecaea erecta</name>
    <dbReference type="NCBI Taxonomy" id="1367422"/>
    <lineage>
        <taxon>Eukaryota</taxon>
        <taxon>Fungi</taxon>
        <taxon>Dikarya</taxon>
        <taxon>Ascomycota</taxon>
        <taxon>Pezizomycotina</taxon>
        <taxon>Eurotiomycetes</taxon>
        <taxon>Chaetothyriomycetidae</taxon>
        <taxon>Chaetothyriales</taxon>
        <taxon>Herpotrichiellaceae</taxon>
        <taxon>Fonsecaea</taxon>
    </lineage>
</organism>
<dbReference type="SUPFAM" id="SSF53335">
    <property type="entry name" value="S-adenosyl-L-methionine-dependent methyltransferases"/>
    <property type="match status" value="1"/>
</dbReference>
<sequence length="296" mass="32637">MASHDNPGMHAMFNNANFTKVYAEAAEKMTGHFAGLLIKQIKLEEVPDDTELIVLDQACGTGVVSERLVSALNNNQKANLDLTCADFSDTMIDFVGPRVRTLGVKCAQVIKADAMDTKLPSNKFTHVLLNFGPMIFSNWKVGMAELHRILQPGGTLAMSSWKSLGWYDDVRDSFATDPEIPPWPPSGVLCDLINSGGGWSDVAWIRDSVAASGFVDVDVREVPHTSIFSGVDQLTRFVASMVDLVQQRTWTAEQRESYKDRATKAVISYMKQKYGDGEIKWDWIALLTSAKKAASV</sequence>
<dbReference type="Pfam" id="PF13649">
    <property type="entry name" value="Methyltransf_25"/>
    <property type="match status" value="1"/>
</dbReference>